<dbReference type="InterPro" id="IPR036388">
    <property type="entry name" value="WH-like_DNA-bd_sf"/>
</dbReference>
<keyword evidence="1" id="KW-0805">Transcription regulation</keyword>
<dbReference type="InterPro" id="IPR000524">
    <property type="entry name" value="Tscrpt_reg_HTH_GntR"/>
</dbReference>
<dbReference type="SMART" id="SM00866">
    <property type="entry name" value="UTRA"/>
    <property type="match status" value="1"/>
</dbReference>
<dbReference type="GO" id="GO:0045892">
    <property type="term" value="P:negative regulation of DNA-templated transcription"/>
    <property type="evidence" value="ECO:0007669"/>
    <property type="project" value="TreeGrafter"/>
</dbReference>
<dbReference type="GO" id="GO:0003677">
    <property type="term" value="F:DNA binding"/>
    <property type="evidence" value="ECO:0007669"/>
    <property type="project" value="UniProtKB-KW"/>
</dbReference>
<dbReference type="PRINTS" id="PR00035">
    <property type="entry name" value="HTHGNTR"/>
</dbReference>
<keyword evidence="3" id="KW-0804">Transcription</keyword>
<organism evidence="5 6">
    <name type="scientific">Bordetella ansorpii</name>
    <dbReference type="NCBI Taxonomy" id="288768"/>
    <lineage>
        <taxon>Bacteria</taxon>
        <taxon>Pseudomonadati</taxon>
        <taxon>Pseudomonadota</taxon>
        <taxon>Betaproteobacteria</taxon>
        <taxon>Burkholderiales</taxon>
        <taxon>Alcaligenaceae</taxon>
        <taxon>Bordetella</taxon>
    </lineage>
</organism>
<evidence type="ECO:0000256" key="1">
    <source>
        <dbReference type="ARBA" id="ARBA00023015"/>
    </source>
</evidence>
<dbReference type="SUPFAM" id="SSF46785">
    <property type="entry name" value="Winged helix' DNA-binding domain"/>
    <property type="match status" value="1"/>
</dbReference>
<reference evidence="5 6" key="1">
    <citation type="submission" date="2016-04" db="EMBL/GenBank/DDBJ databases">
        <authorList>
            <consortium name="Pathogen Informatics"/>
        </authorList>
    </citation>
    <scope>NUCLEOTIDE SEQUENCE [LARGE SCALE GENOMIC DNA]</scope>
    <source>
        <strain evidence="5 6">H050680373</strain>
    </source>
</reference>
<sequence>MTMKSVDPALPVPLYHQLFLNLREAIFRGDFQPGSMLPSEAELEKQFGISRITVRRAIDELASRALVRREKGRGTRVLEHPPPQTGIIGSIETMVDSSLAMGMQTEVQLLEFEYVPAPEAAARALGLERGAPVQHAIRVRKLEATPFSYLETYVPETVGRRYGRHDITAQPLVALLEEAGITISRAEQTISAESATPELGRALHLAPGAPLLKVERTVYAQGELPVEYITAWYHPQRYKYRMALERQNIQGSWKRAQ</sequence>
<evidence type="ECO:0000256" key="2">
    <source>
        <dbReference type="ARBA" id="ARBA00023125"/>
    </source>
</evidence>
<dbReference type="PANTHER" id="PTHR44846:SF1">
    <property type="entry name" value="MANNOSYL-D-GLYCERATE TRANSPORT_METABOLISM SYSTEM REPRESSOR MNGR-RELATED"/>
    <property type="match status" value="1"/>
</dbReference>
<dbReference type="InterPro" id="IPR050679">
    <property type="entry name" value="Bact_HTH_transcr_reg"/>
</dbReference>
<gene>
    <name evidence="5" type="primary">yvoA_2</name>
    <name evidence="5" type="ORF">SAMEA3906486_02317</name>
</gene>
<feature type="domain" description="HTH gntR-type" evidence="4">
    <location>
        <begin position="12"/>
        <end position="80"/>
    </location>
</feature>
<dbReference type="SMART" id="SM00345">
    <property type="entry name" value="HTH_GNTR"/>
    <property type="match status" value="1"/>
</dbReference>
<dbReference type="Gene3D" id="1.10.10.10">
    <property type="entry name" value="Winged helix-like DNA-binding domain superfamily/Winged helix DNA-binding domain"/>
    <property type="match status" value="1"/>
</dbReference>
<dbReference type="Pfam" id="PF07702">
    <property type="entry name" value="UTRA"/>
    <property type="match status" value="1"/>
</dbReference>
<dbReference type="InterPro" id="IPR036390">
    <property type="entry name" value="WH_DNA-bd_sf"/>
</dbReference>
<dbReference type="InterPro" id="IPR011663">
    <property type="entry name" value="UTRA"/>
</dbReference>
<dbReference type="EMBL" id="FKIF01000006">
    <property type="protein sequence ID" value="SAI69130.1"/>
    <property type="molecule type" value="Genomic_DNA"/>
</dbReference>
<dbReference type="Proteomes" id="UP000076848">
    <property type="component" value="Unassembled WGS sequence"/>
</dbReference>
<evidence type="ECO:0000259" key="4">
    <source>
        <dbReference type="PROSITE" id="PS50949"/>
    </source>
</evidence>
<dbReference type="AlphaFoldDB" id="A0A157SFA8"/>
<dbReference type="PROSITE" id="PS50949">
    <property type="entry name" value="HTH_GNTR"/>
    <property type="match status" value="1"/>
</dbReference>
<protein>
    <submittedName>
        <fullName evidence="5">GntR family transcriptional regulator</fullName>
    </submittedName>
</protein>
<accession>A0A157SFA8</accession>
<dbReference type="PANTHER" id="PTHR44846">
    <property type="entry name" value="MANNOSYL-D-GLYCERATE TRANSPORT/METABOLISM SYSTEM REPRESSOR MNGR-RELATED"/>
    <property type="match status" value="1"/>
</dbReference>
<dbReference type="CDD" id="cd07377">
    <property type="entry name" value="WHTH_GntR"/>
    <property type="match status" value="1"/>
</dbReference>
<dbReference type="Pfam" id="PF00392">
    <property type="entry name" value="GntR"/>
    <property type="match status" value="1"/>
</dbReference>
<dbReference type="GO" id="GO:0003700">
    <property type="term" value="F:DNA-binding transcription factor activity"/>
    <property type="evidence" value="ECO:0007669"/>
    <property type="project" value="InterPro"/>
</dbReference>
<dbReference type="SUPFAM" id="SSF64288">
    <property type="entry name" value="Chorismate lyase-like"/>
    <property type="match status" value="1"/>
</dbReference>
<keyword evidence="2" id="KW-0238">DNA-binding</keyword>
<name>A0A157SFA8_9BORD</name>
<proteinExistence type="predicted"/>
<keyword evidence="6" id="KW-1185">Reference proteome</keyword>
<evidence type="ECO:0000313" key="5">
    <source>
        <dbReference type="EMBL" id="SAI69130.1"/>
    </source>
</evidence>
<evidence type="ECO:0000313" key="6">
    <source>
        <dbReference type="Proteomes" id="UP000076848"/>
    </source>
</evidence>
<dbReference type="Gene3D" id="3.40.1410.10">
    <property type="entry name" value="Chorismate lyase-like"/>
    <property type="match status" value="1"/>
</dbReference>
<dbReference type="STRING" id="288768.SAMEA3906486_02317"/>
<dbReference type="InterPro" id="IPR028978">
    <property type="entry name" value="Chorismate_lyase_/UTRA_dom_sf"/>
</dbReference>
<evidence type="ECO:0000256" key="3">
    <source>
        <dbReference type="ARBA" id="ARBA00023163"/>
    </source>
</evidence>